<sequence length="238" mass="28018">MKVAIIDDSKDELRNIFHALKNTQLNELACLKVDYYTNSTMLIKNIIAYDLFILDWFIDQNTGIDLLKIIRKKSTVNYHPSVIIVTKNNCTDDISEALLTGADDYLVKPFNETELCARIVNVMRRRLAPRISPSPDNIEIAGYTFKDRTQEIMFDNKQVKPALREYKIAKLLFIRLGEPVSRKEIYDKIWKKEEKYSSRSLDTHIYRIRMLLKLKAEHGWKLHTIYGYGYRLEHIKNK</sequence>
<feature type="modified residue" description="4-aspartylphosphate" evidence="4">
    <location>
        <position position="55"/>
    </location>
</feature>
<keyword evidence="1 4" id="KW-0597">Phosphoprotein</keyword>
<dbReference type="PROSITE" id="PS51755">
    <property type="entry name" value="OMPR_PHOB"/>
    <property type="match status" value="1"/>
</dbReference>
<dbReference type="GO" id="GO:0000156">
    <property type="term" value="F:phosphorelay response regulator activity"/>
    <property type="evidence" value="ECO:0007669"/>
    <property type="project" value="TreeGrafter"/>
</dbReference>
<organism evidence="8 9">
    <name type="scientific">Thiopseudomonas alkaliphila</name>
    <dbReference type="NCBI Taxonomy" id="1697053"/>
    <lineage>
        <taxon>Bacteria</taxon>
        <taxon>Pseudomonadati</taxon>
        <taxon>Pseudomonadota</taxon>
        <taxon>Gammaproteobacteria</taxon>
        <taxon>Pseudomonadales</taxon>
        <taxon>Pseudomonadaceae</taxon>
        <taxon>Thiopseudomonas</taxon>
    </lineage>
</organism>
<evidence type="ECO:0000256" key="2">
    <source>
        <dbReference type="ARBA" id="ARBA00023012"/>
    </source>
</evidence>
<proteinExistence type="predicted"/>
<evidence type="ECO:0000256" key="5">
    <source>
        <dbReference type="PROSITE-ProRule" id="PRU01091"/>
    </source>
</evidence>
<keyword evidence="9" id="KW-1185">Reference proteome</keyword>
<dbReference type="InterPro" id="IPR001789">
    <property type="entry name" value="Sig_transdc_resp-reg_receiver"/>
</dbReference>
<evidence type="ECO:0000313" key="9">
    <source>
        <dbReference type="Proteomes" id="UP000063953"/>
    </source>
</evidence>
<evidence type="ECO:0000256" key="1">
    <source>
        <dbReference type="ARBA" id="ARBA00022553"/>
    </source>
</evidence>
<dbReference type="Proteomes" id="UP000063953">
    <property type="component" value="Chromosome"/>
</dbReference>
<evidence type="ECO:0000259" key="6">
    <source>
        <dbReference type="PROSITE" id="PS50110"/>
    </source>
</evidence>
<evidence type="ECO:0000313" key="8">
    <source>
        <dbReference type="EMBL" id="AKX59704.1"/>
    </source>
</evidence>
<dbReference type="Gene3D" id="1.10.10.10">
    <property type="entry name" value="Winged helix-like DNA-binding domain superfamily/Winged helix DNA-binding domain"/>
    <property type="match status" value="1"/>
</dbReference>
<dbReference type="AlphaFoldDB" id="A0A0K1XEM3"/>
<dbReference type="Pfam" id="PF00486">
    <property type="entry name" value="Trans_reg_C"/>
    <property type="match status" value="1"/>
</dbReference>
<dbReference type="SMART" id="SM00862">
    <property type="entry name" value="Trans_reg_C"/>
    <property type="match status" value="1"/>
</dbReference>
<dbReference type="SUPFAM" id="SSF46894">
    <property type="entry name" value="C-terminal effector domain of the bipartite response regulators"/>
    <property type="match status" value="1"/>
</dbReference>
<feature type="domain" description="OmpR/PhoB-type" evidence="7">
    <location>
        <begin position="135"/>
        <end position="234"/>
    </location>
</feature>
<dbReference type="InterPro" id="IPR011006">
    <property type="entry name" value="CheY-like_superfamily"/>
</dbReference>
<dbReference type="GO" id="GO:0000976">
    <property type="term" value="F:transcription cis-regulatory region binding"/>
    <property type="evidence" value="ECO:0007669"/>
    <property type="project" value="TreeGrafter"/>
</dbReference>
<accession>A0A0K1XEM3</accession>
<feature type="domain" description="Response regulatory" evidence="6">
    <location>
        <begin position="2"/>
        <end position="123"/>
    </location>
</feature>
<dbReference type="InterPro" id="IPR016032">
    <property type="entry name" value="Sig_transdc_resp-reg_C-effctor"/>
</dbReference>
<dbReference type="CDD" id="cd00383">
    <property type="entry name" value="trans_reg_C"/>
    <property type="match status" value="1"/>
</dbReference>
<dbReference type="Pfam" id="PF00072">
    <property type="entry name" value="Response_reg"/>
    <property type="match status" value="1"/>
</dbReference>
<dbReference type="SUPFAM" id="SSF52172">
    <property type="entry name" value="CheY-like"/>
    <property type="match status" value="1"/>
</dbReference>
<dbReference type="GO" id="GO:0005829">
    <property type="term" value="C:cytosol"/>
    <property type="evidence" value="ECO:0007669"/>
    <property type="project" value="TreeGrafter"/>
</dbReference>
<name>A0A0K1XEM3_9GAMM</name>
<dbReference type="RefSeq" id="WP_053100876.1">
    <property type="nucleotide sequence ID" value="NZ_CP012364.1"/>
</dbReference>
<dbReference type="SMART" id="SM00448">
    <property type="entry name" value="REC"/>
    <property type="match status" value="1"/>
</dbReference>
<reference evidence="8 9" key="1">
    <citation type="journal article" date="2015" name="Genome Announc.">
        <title>Genome Sequences of Oblitimonas alkaliphila gen. nov. sp. nov. (Proposed), a Novel Bacterium of the Pseudomonadaceae Family.</title>
        <authorList>
            <person name="Lauer A.C."/>
            <person name="Nicholson A.C."/>
            <person name="Humrighouse B.W."/>
            <person name="Emery B."/>
            <person name="Drobish A."/>
            <person name="Juieng P."/>
            <person name="Loparev V."/>
            <person name="McQuiston J.R."/>
        </authorList>
    </citation>
    <scope>NUCLEOTIDE SEQUENCE [LARGE SCALE GENOMIC DNA]</scope>
    <source>
        <strain evidence="8 9">E5571</strain>
    </source>
</reference>
<evidence type="ECO:0000256" key="3">
    <source>
        <dbReference type="ARBA" id="ARBA00023125"/>
    </source>
</evidence>
<dbReference type="PATRIC" id="fig|1698445.3.peg.1113"/>
<dbReference type="GO" id="GO:0032993">
    <property type="term" value="C:protein-DNA complex"/>
    <property type="evidence" value="ECO:0007669"/>
    <property type="project" value="TreeGrafter"/>
</dbReference>
<dbReference type="PANTHER" id="PTHR48111:SF40">
    <property type="entry name" value="PHOSPHATE REGULON TRANSCRIPTIONAL REGULATORY PROTEIN PHOB"/>
    <property type="match status" value="1"/>
</dbReference>
<dbReference type="Gene3D" id="3.40.50.2300">
    <property type="match status" value="1"/>
</dbReference>
<dbReference type="PROSITE" id="PS50110">
    <property type="entry name" value="RESPONSE_REGULATORY"/>
    <property type="match status" value="1"/>
</dbReference>
<dbReference type="InterPro" id="IPR001867">
    <property type="entry name" value="OmpR/PhoB-type_DNA-bd"/>
</dbReference>
<dbReference type="EMBL" id="CP012365">
    <property type="protein sequence ID" value="AKX59704.1"/>
    <property type="molecule type" value="Genomic_DNA"/>
</dbReference>
<evidence type="ECO:0008006" key="10">
    <source>
        <dbReference type="Google" id="ProtNLM"/>
    </source>
</evidence>
<feature type="DNA-binding region" description="OmpR/PhoB-type" evidence="5">
    <location>
        <begin position="135"/>
        <end position="234"/>
    </location>
</feature>
<protein>
    <recommendedName>
        <fullName evidence="10">DNA-binding response OmpR family regulator</fullName>
    </recommendedName>
</protein>
<evidence type="ECO:0000256" key="4">
    <source>
        <dbReference type="PROSITE-ProRule" id="PRU00169"/>
    </source>
</evidence>
<dbReference type="InterPro" id="IPR039420">
    <property type="entry name" value="WalR-like"/>
</dbReference>
<dbReference type="PANTHER" id="PTHR48111">
    <property type="entry name" value="REGULATOR OF RPOS"/>
    <property type="match status" value="1"/>
</dbReference>
<dbReference type="InterPro" id="IPR036388">
    <property type="entry name" value="WH-like_DNA-bd_sf"/>
</dbReference>
<keyword evidence="2" id="KW-0902">Two-component regulatory system</keyword>
<evidence type="ECO:0000259" key="7">
    <source>
        <dbReference type="PROSITE" id="PS51755"/>
    </source>
</evidence>
<gene>
    <name evidence="8" type="ORF">AKN88_07015</name>
</gene>
<dbReference type="GO" id="GO:0006355">
    <property type="term" value="P:regulation of DNA-templated transcription"/>
    <property type="evidence" value="ECO:0007669"/>
    <property type="project" value="InterPro"/>
</dbReference>
<keyword evidence="3 5" id="KW-0238">DNA-binding</keyword>